<feature type="transmembrane region" description="Helical" evidence="1">
    <location>
        <begin position="47"/>
        <end position="66"/>
    </location>
</feature>
<name>G7GIN8_9ACTN</name>
<feature type="transmembrane region" description="Helical" evidence="1">
    <location>
        <begin position="21"/>
        <end position="41"/>
    </location>
</feature>
<reference evidence="2 3" key="1">
    <citation type="submission" date="2011-11" db="EMBL/GenBank/DDBJ databases">
        <title>Whole genome shotgun sequence of Gordonia amarae NBRC 15530.</title>
        <authorList>
            <person name="Takarada H."/>
            <person name="Hosoyama A."/>
            <person name="Tsuchikane K."/>
            <person name="Katsumata H."/>
            <person name="Yamazaki S."/>
            <person name="Fujita N."/>
        </authorList>
    </citation>
    <scope>NUCLEOTIDE SEQUENCE [LARGE SCALE GENOMIC DNA]</scope>
    <source>
        <strain evidence="2 3">NBRC 15530</strain>
    </source>
</reference>
<evidence type="ECO:0000256" key="1">
    <source>
        <dbReference type="SAM" id="Phobius"/>
    </source>
</evidence>
<dbReference type="Proteomes" id="UP000006023">
    <property type="component" value="Unassembled WGS sequence"/>
</dbReference>
<keyword evidence="1" id="KW-1133">Transmembrane helix</keyword>
<comment type="caution">
    <text evidence="2">The sequence shown here is derived from an EMBL/GenBank/DDBJ whole genome shotgun (WGS) entry which is preliminary data.</text>
</comment>
<organism evidence="2 3">
    <name type="scientific">Gordonia amarae NBRC 15530</name>
    <dbReference type="NCBI Taxonomy" id="1075090"/>
    <lineage>
        <taxon>Bacteria</taxon>
        <taxon>Bacillati</taxon>
        <taxon>Actinomycetota</taxon>
        <taxon>Actinomycetes</taxon>
        <taxon>Mycobacteriales</taxon>
        <taxon>Gordoniaceae</taxon>
        <taxon>Gordonia</taxon>
    </lineage>
</organism>
<gene>
    <name evidence="2" type="ORF">GOAMR_02_00090</name>
</gene>
<evidence type="ECO:0000313" key="3">
    <source>
        <dbReference type="Proteomes" id="UP000006023"/>
    </source>
</evidence>
<dbReference type="PROSITE" id="PS51257">
    <property type="entry name" value="PROKAR_LIPOPROTEIN"/>
    <property type="match status" value="1"/>
</dbReference>
<dbReference type="eggNOG" id="ENOG5031VVZ">
    <property type="taxonomic scope" value="Bacteria"/>
</dbReference>
<keyword evidence="1" id="KW-0812">Transmembrane</keyword>
<keyword evidence="3" id="KW-1185">Reference proteome</keyword>
<proteinExistence type="predicted"/>
<sequence>MGRVPVTLSEMQRTAAGVSMAMTVVGSIILIGCVGYLSIGWFADGRWGWGIVGVAMILVNLAMVYLQFRKRRLAPAPPARTPVRGRGDDDEDD</sequence>
<dbReference type="STRING" id="1075090.GOAMR_02_00090"/>
<keyword evidence="1" id="KW-0472">Membrane</keyword>
<accession>G7GIN8</accession>
<dbReference type="AlphaFoldDB" id="G7GIN8"/>
<protein>
    <submittedName>
        <fullName evidence="2">Uncharacterized protein</fullName>
    </submittedName>
</protein>
<evidence type="ECO:0000313" key="2">
    <source>
        <dbReference type="EMBL" id="GAB03463.1"/>
    </source>
</evidence>
<dbReference type="EMBL" id="BAED01000002">
    <property type="protein sequence ID" value="GAB03463.1"/>
    <property type="molecule type" value="Genomic_DNA"/>
</dbReference>